<sequence length="296" mass="32833">MRVKRGEERRGKREIPEKTRRPVASSGTIPTSGNGIAGNRTRDRRLARREACYERSDQQVRNLRLRVSSSEEYDCRLDYWTEGSAEQRACHLATVLGGPALSILQSLPERHQLEYHTLLSATDTCDIPAISNCKCRTQRPGEPLHKLWQDIVSDQAMASKWRGDEESDGGFMAYVGSECSRAMGAMEPAKGAVGDRSPEQPAGVPTRRSGRRVPGEAMESAIPSMLLSWLARSPPTKMIRIRYPAGSVGIVLDDAACRRVFSGNTSLPRPYILAALRPRISFHVTFRNDRAPTCPG</sequence>
<evidence type="ECO:0000313" key="3">
    <source>
        <dbReference type="Proteomes" id="UP001159363"/>
    </source>
</evidence>
<name>A0ABQ9I104_9NEOP</name>
<proteinExistence type="predicted"/>
<dbReference type="Proteomes" id="UP001159363">
    <property type="component" value="Chromosome 3"/>
</dbReference>
<feature type="compositionally biased region" description="Polar residues" evidence="1">
    <location>
        <begin position="25"/>
        <end position="34"/>
    </location>
</feature>
<accession>A0ABQ9I104</accession>
<feature type="region of interest" description="Disordered" evidence="1">
    <location>
        <begin position="1"/>
        <end position="43"/>
    </location>
</feature>
<organism evidence="2 3">
    <name type="scientific">Dryococelus australis</name>
    <dbReference type="NCBI Taxonomy" id="614101"/>
    <lineage>
        <taxon>Eukaryota</taxon>
        <taxon>Metazoa</taxon>
        <taxon>Ecdysozoa</taxon>
        <taxon>Arthropoda</taxon>
        <taxon>Hexapoda</taxon>
        <taxon>Insecta</taxon>
        <taxon>Pterygota</taxon>
        <taxon>Neoptera</taxon>
        <taxon>Polyneoptera</taxon>
        <taxon>Phasmatodea</taxon>
        <taxon>Verophasmatodea</taxon>
        <taxon>Anareolatae</taxon>
        <taxon>Phasmatidae</taxon>
        <taxon>Eurycanthinae</taxon>
        <taxon>Dryococelus</taxon>
    </lineage>
</organism>
<comment type="caution">
    <text evidence="2">The sequence shown here is derived from an EMBL/GenBank/DDBJ whole genome shotgun (WGS) entry which is preliminary data.</text>
</comment>
<reference evidence="2 3" key="1">
    <citation type="submission" date="2023-02" db="EMBL/GenBank/DDBJ databases">
        <title>LHISI_Scaffold_Assembly.</title>
        <authorList>
            <person name="Stuart O.P."/>
            <person name="Cleave R."/>
            <person name="Magrath M.J.L."/>
            <person name="Mikheyev A.S."/>
        </authorList>
    </citation>
    <scope>NUCLEOTIDE SEQUENCE [LARGE SCALE GENOMIC DNA]</scope>
    <source>
        <strain evidence="2">Daus_M_001</strain>
        <tissue evidence="2">Leg muscle</tissue>
    </source>
</reference>
<gene>
    <name evidence="2" type="ORF">PR048_009567</name>
</gene>
<feature type="compositionally biased region" description="Basic and acidic residues" evidence="1">
    <location>
        <begin position="1"/>
        <end position="20"/>
    </location>
</feature>
<evidence type="ECO:0000256" key="1">
    <source>
        <dbReference type="SAM" id="MobiDB-lite"/>
    </source>
</evidence>
<keyword evidence="3" id="KW-1185">Reference proteome</keyword>
<feature type="region of interest" description="Disordered" evidence="1">
    <location>
        <begin position="189"/>
        <end position="214"/>
    </location>
</feature>
<dbReference type="EMBL" id="JARBHB010000003">
    <property type="protein sequence ID" value="KAJ8890061.1"/>
    <property type="molecule type" value="Genomic_DNA"/>
</dbReference>
<evidence type="ECO:0000313" key="2">
    <source>
        <dbReference type="EMBL" id="KAJ8890061.1"/>
    </source>
</evidence>
<protein>
    <submittedName>
        <fullName evidence="2">Uncharacterized protein</fullName>
    </submittedName>
</protein>